<dbReference type="FunFam" id="1.20.120.550:FF:000001">
    <property type="entry name" value="Inner membrane protein yecN"/>
    <property type="match status" value="1"/>
</dbReference>
<dbReference type="SUPFAM" id="SSF161084">
    <property type="entry name" value="MAPEG domain-like"/>
    <property type="match status" value="1"/>
</dbReference>
<dbReference type="SUPFAM" id="SSF117396">
    <property type="entry name" value="TM1631-like"/>
    <property type="match status" value="1"/>
</dbReference>
<keyword evidence="2" id="KW-1003">Cell membrane</keyword>
<evidence type="ECO:0000256" key="5">
    <source>
        <dbReference type="ARBA" id="ARBA00022989"/>
    </source>
</evidence>
<dbReference type="EMBL" id="CBWN010000025">
    <property type="protein sequence ID" value="CDL24980.1"/>
    <property type="molecule type" value="Genomic_DNA"/>
</dbReference>
<keyword evidence="3" id="KW-0997">Cell inner membrane</keyword>
<evidence type="ECO:0000256" key="7">
    <source>
        <dbReference type="ARBA" id="ARBA00067806"/>
    </source>
</evidence>
<sequence length="421" mass="49275">MIYIGLPQWSHPKWVRLGITSLEEYARHFNCVEGNTTLYALPKPEVVLRWREQTTDDFRFCFKFPATISHQAALRHCDDLVTEFLTRMSPLAPRIGQYWLQLPATFGPRELPALWHFLDSLPGEFNYGVEVRHPQFFAKGEEEQTLNRGLHQRGVNRVILDSRPVHAARPHSEAIRDAQRKKPKVPVHAVLTATNPLIRFIGSDDMTQNRELFQVWLQKLAQWHQTTTPYLFYIRQTLPRPRNWYIPCGKTYVKRFQRSEQFRLFHSNLLFSEFATYHRQVPSAILKGVCMVSALYAVLSALLLMKFSFDVVRLRMQYRVAYGDGGFSELQSAIRIHGNAVEYIPIAIALMLFMEMNGAETWMVHICGIVLLAGRLMHYYGFHHRLFRWRRSGMSATWCALLLMVLANLWYMPWELVFSLR</sequence>
<reference evidence="9 10" key="1">
    <citation type="submission" date="2013-10" db="EMBL/GenBank/DDBJ databases">
        <title>Antibiotic resistance diversity of beta-lactamase producers in the General Hospital Vienna.</title>
        <authorList>
            <person name="Barisic I."/>
            <person name="Mitteregger D."/>
            <person name="Hirschl A.M."/>
            <person name="Noehammer C."/>
            <person name="Wiesinger-Mayr H."/>
        </authorList>
    </citation>
    <scope>NUCLEOTIDE SEQUENCE [LARGE SCALE GENOMIC DNA]</scope>
    <source>
        <strain evidence="9 10">ISC7</strain>
    </source>
</reference>
<dbReference type="InterPro" id="IPR036520">
    <property type="entry name" value="UPF0759_sf"/>
</dbReference>
<keyword evidence="5 8" id="KW-1133">Transmembrane helix</keyword>
<dbReference type="InterPro" id="IPR002763">
    <property type="entry name" value="DUF72"/>
</dbReference>
<evidence type="ECO:0000256" key="8">
    <source>
        <dbReference type="SAM" id="Phobius"/>
    </source>
</evidence>
<proteinExistence type="predicted"/>
<evidence type="ECO:0000313" key="10">
    <source>
        <dbReference type="Proteomes" id="UP000019199"/>
    </source>
</evidence>
<organism evidence="9 10">
    <name type="scientific">Escherichia coli ISC7</name>
    <dbReference type="NCBI Taxonomy" id="1432555"/>
    <lineage>
        <taxon>Bacteria</taxon>
        <taxon>Pseudomonadati</taxon>
        <taxon>Pseudomonadota</taxon>
        <taxon>Gammaproteobacteria</taxon>
        <taxon>Enterobacterales</taxon>
        <taxon>Enterobacteriaceae</taxon>
        <taxon>Escherichia</taxon>
    </lineage>
</organism>
<dbReference type="Gene3D" id="1.20.120.550">
    <property type="entry name" value="Membrane associated eicosanoid/glutathione metabolism-like domain"/>
    <property type="match status" value="1"/>
</dbReference>
<protein>
    <recommendedName>
        <fullName evidence="7">Inner membrane protein YecN</fullName>
    </recommendedName>
</protein>
<dbReference type="PANTHER" id="PTHR30348:SF9">
    <property type="entry name" value="UPF0759 PROTEIN YECE"/>
    <property type="match status" value="1"/>
</dbReference>
<dbReference type="Pfam" id="PF01124">
    <property type="entry name" value="MAPEG"/>
    <property type="match status" value="1"/>
</dbReference>
<feature type="transmembrane region" description="Helical" evidence="8">
    <location>
        <begin position="394"/>
        <end position="412"/>
    </location>
</feature>
<dbReference type="Proteomes" id="UP000019199">
    <property type="component" value="Unassembled WGS sequence"/>
</dbReference>
<dbReference type="Gene3D" id="3.20.20.410">
    <property type="entry name" value="Protein of unknown function UPF0759"/>
    <property type="match status" value="1"/>
</dbReference>
<dbReference type="InterPro" id="IPR023352">
    <property type="entry name" value="MAPEG-like_dom_sf"/>
</dbReference>
<comment type="caution">
    <text evidence="9">The sequence shown here is derived from an EMBL/GenBank/DDBJ whole genome shotgun (WGS) entry which is preliminary data.</text>
</comment>
<keyword evidence="6 8" id="KW-0472">Membrane</keyword>
<evidence type="ECO:0000313" key="9">
    <source>
        <dbReference type="EMBL" id="CDL24980.1"/>
    </source>
</evidence>
<dbReference type="InterPro" id="IPR001129">
    <property type="entry name" value="Membr-assoc_MAPEG"/>
</dbReference>
<keyword evidence="4 8" id="KW-0812">Transmembrane</keyword>
<dbReference type="NCBIfam" id="NF007637">
    <property type="entry name" value="PRK10302.1"/>
    <property type="match status" value="1"/>
</dbReference>
<evidence type="ECO:0000256" key="6">
    <source>
        <dbReference type="ARBA" id="ARBA00023136"/>
    </source>
</evidence>
<feature type="transmembrane region" description="Helical" evidence="8">
    <location>
        <begin position="362"/>
        <end position="382"/>
    </location>
</feature>
<comment type="subcellular location">
    <subcellularLocation>
        <location evidence="1">Cell inner membrane</location>
    </subcellularLocation>
</comment>
<dbReference type="GO" id="GO:0005886">
    <property type="term" value="C:plasma membrane"/>
    <property type="evidence" value="ECO:0007669"/>
    <property type="project" value="UniProtKB-SubCell"/>
</dbReference>
<evidence type="ECO:0000256" key="1">
    <source>
        <dbReference type="ARBA" id="ARBA00004533"/>
    </source>
</evidence>
<evidence type="ECO:0000256" key="3">
    <source>
        <dbReference type="ARBA" id="ARBA00022519"/>
    </source>
</evidence>
<dbReference type="AlphaFoldDB" id="W1ETW4"/>
<evidence type="ECO:0000256" key="2">
    <source>
        <dbReference type="ARBA" id="ARBA00022475"/>
    </source>
</evidence>
<dbReference type="PANTHER" id="PTHR30348">
    <property type="entry name" value="UNCHARACTERIZED PROTEIN YECE"/>
    <property type="match status" value="1"/>
</dbReference>
<name>W1ETW4_ECOLX</name>
<accession>W1ETW4</accession>
<evidence type="ECO:0000256" key="4">
    <source>
        <dbReference type="ARBA" id="ARBA00022692"/>
    </source>
</evidence>
<dbReference type="Pfam" id="PF01904">
    <property type="entry name" value="DUF72"/>
    <property type="match status" value="1"/>
</dbReference>